<dbReference type="Proteomes" id="UP000886523">
    <property type="component" value="Unassembled WGS sequence"/>
</dbReference>
<dbReference type="GO" id="GO:0006397">
    <property type="term" value="P:mRNA processing"/>
    <property type="evidence" value="ECO:0007669"/>
    <property type="project" value="UniProtKB-KW"/>
</dbReference>
<evidence type="ECO:0000256" key="8">
    <source>
        <dbReference type="ARBA" id="ARBA00049447"/>
    </source>
</evidence>
<evidence type="ECO:0000256" key="5">
    <source>
        <dbReference type="ARBA" id="ARBA00022694"/>
    </source>
</evidence>
<keyword evidence="3" id="KW-0288">FMN</keyword>
<evidence type="ECO:0000313" key="10">
    <source>
        <dbReference type="EMBL" id="KAF9518077.1"/>
    </source>
</evidence>
<keyword evidence="2" id="KW-0285">Flavoprotein</keyword>
<comment type="catalytic activity">
    <reaction evidence="7">
        <text>a 5,6-dihydrouridine in mRNA + NAD(+) = a uridine in mRNA + NADH + H(+)</text>
        <dbReference type="Rhea" id="RHEA:69851"/>
        <dbReference type="Rhea" id="RHEA-COMP:14658"/>
        <dbReference type="Rhea" id="RHEA-COMP:17789"/>
        <dbReference type="ChEBI" id="CHEBI:15378"/>
        <dbReference type="ChEBI" id="CHEBI:57540"/>
        <dbReference type="ChEBI" id="CHEBI:57945"/>
        <dbReference type="ChEBI" id="CHEBI:65315"/>
        <dbReference type="ChEBI" id="CHEBI:74443"/>
    </reaction>
    <physiologicalReaction direction="right-to-left" evidence="7">
        <dbReference type="Rhea" id="RHEA:69853"/>
    </physiologicalReaction>
</comment>
<dbReference type="Pfam" id="PF01207">
    <property type="entry name" value="Dus"/>
    <property type="match status" value="1"/>
</dbReference>
<dbReference type="GO" id="GO:0050660">
    <property type="term" value="F:flavin adenine dinucleotide binding"/>
    <property type="evidence" value="ECO:0007669"/>
    <property type="project" value="InterPro"/>
</dbReference>
<evidence type="ECO:0000256" key="2">
    <source>
        <dbReference type="ARBA" id="ARBA00022630"/>
    </source>
</evidence>
<dbReference type="OrthoDB" id="10262250at2759"/>
<evidence type="ECO:0000313" key="11">
    <source>
        <dbReference type="Proteomes" id="UP000886523"/>
    </source>
</evidence>
<dbReference type="SUPFAM" id="SSF51395">
    <property type="entry name" value="FMN-linked oxidoreductases"/>
    <property type="match status" value="1"/>
</dbReference>
<evidence type="ECO:0000256" key="6">
    <source>
        <dbReference type="ARBA" id="ARBA00023002"/>
    </source>
</evidence>
<evidence type="ECO:0000256" key="4">
    <source>
        <dbReference type="ARBA" id="ARBA00022664"/>
    </source>
</evidence>
<keyword evidence="11" id="KW-1185">Reference proteome</keyword>
<dbReference type="InterPro" id="IPR052582">
    <property type="entry name" value="tRNA-DUS-like"/>
</dbReference>
<evidence type="ECO:0000256" key="1">
    <source>
        <dbReference type="ARBA" id="ARBA00001917"/>
    </source>
</evidence>
<dbReference type="EMBL" id="MU128927">
    <property type="protein sequence ID" value="KAF9518077.1"/>
    <property type="molecule type" value="Genomic_DNA"/>
</dbReference>
<dbReference type="InterPro" id="IPR013785">
    <property type="entry name" value="Aldolase_TIM"/>
</dbReference>
<comment type="caution">
    <text evidence="10">The sequence shown here is derived from an EMBL/GenBank/DDBJ whole genome shotgun (WGS) entry which is preliminary data.</text>
</comment>
<reference evidence="10" key="1">
    <citation type="journal article" date="2020" name="Nat. Commun.">
        <title>Large-scale genome sequencing of mycorrhizal fungi provides insights into the early evolution of symbiotic traits.</title>
        <authorList>
            <person name="Miyauchi S."/>
            <person name="Kiss E."/>
            <person name="Kuo A."/>
            <person name="Drula E."/>
            <person name="Kohler A."/>
            <person name="Sanchez-Garcia M."/>
            <person name="Morin E."/>
            <person name="Andreopoulos B."/>
            <person name="Barry K.W."/>
            <person name="Bonito G."/>
            <person name="Buee M."/>
            <person name="Carver A."/>
            <person name="Chen C."/>
            <person name="Cichocki N."/>
            <person name="Clum A."/>
            <person name="Culley D."/>
            <person name="Crous P.W."/>
            <person name="Fauchery L."/>
            <person name="Girlanda M."/>
            <person name="Hayes R.D."/>
            <person name="Keri Z."/>
            <person name="LaButti K."/>
            <person name="Lipzen A."/>
            <person name="Lombard V."/>
            <person name="Magnuson J."/>
            <person name="Maillard F."/>
            <person name="Murat C."/>
            <person name="Nolan M."/>
            <person name="Ohm R.A."/>
            <person name="Pangilinan J."/>
            <person name="Pereira M.F."/>
            <person name="Perotto S."/>
            <person name="Peter M."/>
            <person name="Pfister S."/>
            <person name="Riley R."/>
            <person name="Sitrit Y."/>
            <person name="Stielow J.B."/>
            <person name="Szollosi G."/>
            <person name="Zifcakova L."/>
            <person name="Stursova M."/>
            <person name="Spatafora J.W."/>
            <person name="Tedersoo L."/>
            <person name="Vaario L.M."/>
            <person name="Yamada A."/>
            <person name="Yan M."/>
            <person name="Wang P."/>
            <person name="Xu J."/>
            <person name="Bruns T."/>
            <person name="Baldrian P."/>
            <person name="Vilgalys R."/>
            <person name="Dunand C."/>
            <person name="Henrissat B."/>
            <person name="Grigoriev I.V."/>
            <person name="Hibbett D."/>
            <person name="Nagy L.G."/>
            <person name="Martin F.M."/>
        </authorList>
    </citation>
    <scope>NUCLEOTIDE SEQUENCE</scope>
    <source>
        <strain evidence="10">UP504</strain>
    </source>
</reference>
<proteinExistence type="predicted"/>
<dbReference type="GO" id="GO:0017150">
    <property type="term" value="F:tRNA dihydrouridine synthase activity"/>
    <property type="evidence" value="ECO:0007669"/>
    <property type="project" value="InterPro"/>
</dbReference>
<protein>
    <recommendedName>
        <fullName evidence="9">DUS-like FMN-binding domain-containing protein</fullName>
    </recommendedName>
</protein>
<organism evidence="10 11">
    <name type="scientific">Hydnum rufescens UP504</name>
    <dbReference type="NCBI Taxonomy" id="1448309"/>
    <lineage>
        <taxon>Eukaryota</taxon>
        <taxon>Fungi</taxon>
        <taxon>Dikarya</taxon>
        <taxon>Basidiomycota</taxon>
        <taxon>Agaricomycotina</taxon>
        <taxon>Agaricomycetes</taxon>
        <taxon>Cantharellales</taxon>
        <taxon>Hydnaceae</taxon>
        <taxon>Hydnum</taxon>
    </lineage>
</organism>
<sequence length="386" mass="42001">MSGTPPIVHPINYHNGIMLAPMVRSGTLPSRLLALKYGADLVWGPEIVDRAIIGCERIVDEETGVISYEKSSRQIWSTHPAERPFLIYQIGSSSPSLAVEAALTVAGDVSGVDLNCGCPKPFSTHAGMGANLLTNPDLLCEILTSLRRALPAHIPVTAKIRLLPDQNDTLELIRRIVGTGVSALTVHCRTKEMRKTEPALVHQLREIVEFVERLGVGIPVIENGDCLSRQDAKRIRDMTGVCSVMLATAAEKNLSCFSSGPLLDAESVLAPTYLSLARYLKNPWGNSKHCSSQFTSPQGKNGKSKLKEFKQTLSQGKGYDAFPDADASRGEKILKEVEDVVKRRLVLVSERPATRNTTTTLQILPPGTPFMVPSEPLKEVQSAVSM</sequence>
<keyword evidence="5" id="KW-0819">tRNA processing</keyword>
<dbReference type="GO" id="GO:0005737">
    <property type="term" value="C:cytoplasm"/>
    <property type="evidence" value="ECO:0007669"/>
    <property type="project" value="TreeGrafter"/>
</dbReference>
<feature type="domain" description="DUS-like FMN-binding" evidence="9">
    <location>
        <begin position="18"/>
        <end position="254"/>
    </location>
</feature>
<dbReference type="AlphaFoldDB" id="A0A9P6DY41"/>
<dbReference type="InterPro" id="IPR035587">
    <property type="entry name" value="DUS-like_FMN-bd"/>
</dbReference>
<name>A0A9P6DY41_9AGAM</name>
<comment type="catalytic activity">
    <reaction evidence="8">
        <text>a 5,6-dihydrouridine in mRNA + NADP(+) = a uridine in mRNA + NADPH + H(+)</text>
        <dbReference type="Rhea" id="RHEA:69855"/>
        <dbReference type="Rhea" id="RHEA-COMP:14658"/>
        <dbReference type="Rhea" id="RHEA-COMP:17789"/>
        <dbReference type="ChEBI" id="CHEBI:15378"/>
        <dbReference type="ChEBI" id="CHEBI:57783"/>
        <dbReference type="ChEBI" id="CHEBI:58349"/>
        <dbReference type="ChEBI" id="CHEBI:65315"/>
        <dbReference type="ChEBI" id="CHEBI:74443"/>
    </reaction>
    <physiologicalReaction direction="right-to-left" evidence="8">
        <dbReference type="Rhea" id="RHEA:69857"/>
    </physiologicalReaction>
</comment>
<evidence type="ECO:0000256" key="7">
    <source>
        <dbReference type="ARBA" id="ARBA00048342"/>
    </source>
</evidence>
<dbReference type="Gene3D" id="3.20.20.70">
    <property type="entry name" value="Aldolase class I"/>
    <property type="match status" value="1"/>
</dbReference>
<evidence type="ECO:0000259" key="9">
    <source>
        <dbReference type="Pfam" id="PF01207"/>
    </source>
</evidence>
<keyword evidence="4" id="KW-0507">mRNA processing</keyword>
<evidence type="ECO:0000256" key="3">
    <source>
        <dbReference type="ARBA" id="ARBA00022643"/>
    </source>
</evidence>
<dbReference type="InterPro" id="IPR018517">
    <property type="entry name" value="tRNA_hU_synthase_CS"/>
</dbReference>
<dbReference type="CDD" id="cd02801">
    <property type="entry name" value="DUS_like_FMN"/>
    <property type="match status" value="1"/>
</dbReference>
<comment type="cofactor">
    <cofactor evidence="1">
        <name>FMN</name>
        <dbReference type="ChEBI" id="CHEBI:58210"/>
    </cofactor>
</comment>
<dbReference type="PROSITE" id="PS01136">
    <property type="entry name" value="UPF0034"/>
    <property type="match status" value="1"/>
</dbReference>
<dbReference type="PANTHER" id="PTHR45936">
    <property type="entry name" value="TRNA-DIHYDROURIDINE(20) SYNTHASE [NAD(P)+]-LIKE"/>
    <property type="match status" value="1"/>
</dbReference>
<dbReference type="PANTHER" id="PTHR45936:SF1">
    <property type="entry name" value="TRNA-DIHYDROURIDINE(20) SYNTHASE [NAD(P)+]-LIKE"/>
    <property type="match status" value="1"/>
</dbReference>
<accession>A0A9P6DY41</accession>
<keyword evidence="6" id="KW-0560">Oxidoreductase</keyword>
<gene>
    <name evidence="10" type="ORF">BS47DRAFT_1290075</name>
</gene>